<evidence type="ECO:0000313" key="11">
    <source>
        <dbReference type="Proteomes" id="UP000002139"/>
    </source>
</evidence>
<dbReference type="KEGG" id="scl:sce0542"/>
<evidence type="ECO:0000256" key="8">
    <source>
        <dbReference type="SAM" id="MobiDB-lite"/>
    </source>
</evidence>
<evidence type="ECO:0000256" key="5">
    <source>
        <dbReference type="ARBA" id="ARBA00022825"/>
    </source>
</evidence>
<keyword evidence="5" id="KW-0720">Serine protease</keyword>
<dbReference type="InterPro" id="IPR015366">
    <property type="entry name" value="S53_propep"/>
</dbReference>
<dbReference type="Gene3D" id="3.40.50.200">
    <property type="entry name" value="Peptidase S8/S53 domain"/>
    <property type="match status" value="1"/>
</dbReference>
<evidence type="ECO:0000256" key="4">
    <source>
        <dbReference type="ARBA" id="ARBA00022801"/>
    </source>
</evidence>
<comment type="cofactor">
    <cofactor evidence="1">
        <name>Ca(2+)</name>
        <dbReference type="ChEBI" id="CHEBI:29108"/>
    </cofactor>
</comment>
<dbReference type="RefSeq" id="WP_012233177.1">
    <property type="nucleotide sequence ID" value="NC_010162.1"/>
</dbReference>
<dbReference type="GO" id="GO:0046872">
    <property type="term" value="F:metal ion binding"/>
    <property type="evidence" value="ECO:0007669"/>
    <property type="project" value="UniProtKB-KW"/>
</dbReference>
<evidence type="ECO:0000256" key="7">
    <source>
        <dbReference type="ARBA" id="ARBA00023145"/>
    </source>
</evidence>
<evidence type="ECO:0000313" key="10">
    <source>
        <dbReference type="EMBL" id="CAN90699.1"/>
    </source>
</evidence>
<gene>
    <name evidence="10" type="ordered locus">sce0542</name>
</gene>
<dbReference type="Pfam" id="PF00082">
    <property type="entry name" value="Peptidase_S8"/>
    <property type="match status" value="1"/>
</dbReference>
<dbReference type="GO" id="GO:0004252">
    <property type="term" value="F:serine-type endopeptidase activity"/>
    <property type="evidence" value="ECO:0007669"/>
    <property type="project" value="InterPro"/>
</dbReference>
<keyword evidence="11" id="KW-1185">Reference proteome</keyword>
<evidence type="ECO:0000256" key="1">
    <source>
        <dbReference type="ARBA" id="ARBA00001913"/>
    </source>
</evidence>
<organism evidence="10 11">
    <name type="scientific">Sorangium cellulosum (strain So ce56)</name>
    <name type="common">Polyangium cellulosum (strain So ce56)</name>
    <dbReference type="NCBI Taxonomy" id="448385"/>
    <lineage>
        <taxon>Bacteria</taxon>
        <taxon>Pseudomonadati</taxon>
        <taxon>Myxococcota</taxon>
        <taxon>Polyangia</taxon>
        <taxon>Polyangiales</taxon>
        <taxon>Polyangiaceae</taxon>
        <taxon>Sorangium</taxon>
    </lineage>
</organism>
<dbReference type="GO" id="GO:0008240">
    <property type="term" value="F:tripeptidyl-peptidase activity"/>
    <property type="evidence" value="ECO:0007669"/>
    <property type="project" value="TreeGrafter"/>
</dbReference>
<name>A9GV31_SORC5</name>
<dbReference type="GO" id="GO:0006508">
    <property type="term" value="P:proteolysis"/>
    <property type="evidence" value="ECO:0007669"/>
    <property type="project" value="UniProtKB-KW"/>
</dbReference>
<dbReference type="Pfam" id="PF09286">
    <property type="entry name" value="Pro-kuma_activ"/>
    <property type="match status" value="1"/>
</dbReference>
<dbReference type="eggNOG" id="COG4934">
    <property type="taxonomic scope" value="Bacteria"/>
</dbReference>
<dbReference type="InterPro" id="IPR036852">
    <property type="entry name" value="Peptidase_S8/S53_dom_sf"/>
</dbReference>
<dbReference type="EMBL" id="AM746676">
    <property type="protein sequence ID" value="CAN90699.1"/>
    <property type="molecule type" value="Genomic_DNA"/>
</dbReference>
<dbReference type="MEROPS" id="S53.004"/>
<dbReference type="PANTHER" id="PTHR14218">
    <property type="entry name" value="PROTEASE S8 TRIPEPTIDYL PEPTIDASE I CLN2"/>
    <property type="match status" value="1"/>
</dbReference>
<dbReference type="Proteomes" id="UP000002139">
    <property type="component" value="Chromosome"/>
</dbReference>
<accession>A9GV31</accession>
<keyword evidence="7" id="KW-0865">Zymogen</keyword>
<reference evidence="10 11" key="1">
    <citation type="journal article" date="2007" name="Nat. Biotechnol.">
        <title>Complete genome sequence of the myxobacterium Sorangium cellulosum.</title>
        <authorList>
            <person name="Schneiker S."/>
            <person name="Perlova O."/>
            <person name="Kaiser O."/>
            <person name="Gerth K."/>
            <person name="Alici A."/>
            <person name="Altmeyer M.O."/>
            <person name="Bartels D."/>
            <person name="Bekel T."/>
            <person name="Beyer S."/>
            <person name="Bode E."/>
            <person name="Bode H.B."/>
            <person name="Bolten C.J."/>
            <person name="Choudhuri J.V."/>
            <person name="Doss S."/>
            <person name="Elnakady Y.A."/>
            <person name="Frank B."/>
            <person name="Gaigalat L."/>
            <person name="Goesmann A."/>
            <person name="Groeger C."/>
            <person name="Gross F."/>
            <person name="Jelsbak L."/>
            <person name="Jelsbak L."/>
            <person name="Kalinowski J."/>
            <person name="Kegler C."/>
            <person name="Knauber T."/>
            <person name="Konietzny S."/>
            <person name="Kopp M."/>
            <person name="Krause L."/>
            <person name="Krug D."/>
            <person name="Linke B."/>
            <person name="Mahmud T."/>
            <person name="Martinez-Arias R."/>
            <person name="McHardy A.C."/>
            <person name="Merai M."/>
            <person name="Meyer F."/>
            <person name="Mormann S."/>
            <person name="Munoz-Dorado J."/>
            <person name="Perez J."/>
            <person name="Pradella S."/>
            <person name="Rachid S."/>
            <person name="Raddatz G."/>
            <person name="Rosenau F."/>
            <person name="Rueckert C."/>
            <person name="Sasse F."/>
            <person name="Scharfe M."/>
            <person name="Schuster S.C."/>
            <person name="Suen G."/>
            <person name="Treuner-Lange A."/>
            <person name="Velicer G.J."/>
            <person name="Vorholter F.-J."/>
            <person name="Weissman K.J."/>
            <person name="Welch R.D."/>
            <person name="Wenzel S.C."/>
            <person name="Whitworth D.E."/>
            <person name="Wilhelm S."/>
            <person name="Wittmann C."/>
            <person name="Bloecker H."/>
            <person name="Puehler A."/>
            <person name="Mueller R."/>
        </authorList>
    </citation>
    <scope>NUCLEOTIDE SEQUENCE [LARGE SCALE GENOMIC DNA]</scope>
    <source>
        <strain evidence="11">So ce56</strain>
    </source>
</reference>
<evidence type="ECO:0000256" key="2">
    <source>
        <dbReference type="ARBA" id="ARBA00022670"/>
    </source>
</evidence>
<dbReference type="InterPro" id="IPR000209">
    <property type="entry name" value="Peptidase_S8/S53_dom"/>
</dbReference>
<keyword evidence="4" id="KW-0378">Hydrolase</keyword>
<proteinExistence type="predicted"/>
<dbReference type="InterPro" id="IPR030400">
    <property type="entry name" value="Sedolisin_dom"/>
</dbReference>
<keyword evidence="3" id="KW-0479">Metal-binding</keyword>
<dbReference type="HOGENOM" id="CLU_012501_0_1_7"/>
<dbReference type="AlphaFoldDB" id="A9GV31"/>
<feature type="region of interest" description="Disordered" evidence="8">
    <location>
        <begin position="265"/>
        <end position="285"/>
    </location>
</feature>
<keyword evidence="6" id="KW-0106">Calcium</keyword>
<dbReference type="SMART" id="SM00944">
    <property type="entry name" value="Pro-kuma_activ"/>
    <property type="match status" value="1"/>
</dbReference>
<protein>
    <submittedName>
        <fullName evidence="10">Probable peptidase</fullName>
    </submittedName>
</protein>
<dbReference type="OrthoDB" id="9002785at2"/>
<dbReference type="SUPFAM" id="SSF54897">
    <property type="entry name" value="Protease propeptides/inhibitors"/>
    <property type="match status" value="1"/>
</dbReference>
<dbReference type="PANTHER" id="PTHR14218:SF15">
    <property type="entry name" value="TRIPEPTIDYL-PEPTIDASE 1"/>
    <property type="match status" value="1"/>
</dbReference>
<dbReference type="CDD" id="cd04056">
    <property type="entry name" value="Peptidases_S53"/>
    <property type="match status" value="1"/>
</dbReference>
<feature type="domain" description="Peptidase S53" evidence="9">
    <location>
        <begin position="210"/>
        <end position="593"/>
    </location>
</feature>
<dbReference type="BioCyc" id="SCEL448385:SCE_RS02840-MONOMER"/>
<dbReference type="PROSITE" id="PS51695">
    <property type="entry name" value="SEDOLISIN"/>
    <property type="match status" value="1"/>
</dbReference>
<evidence type="ECO:0000256" key="3">
    <source>
        <dbReference type="ARBA" id="ARBA00022723"/>
    </source>
</evidence>
<keyword evidence="2" id="KW-0645">Protease</keyword>
<sequence>MSDNPWNDRDPVNDDEPMTITVGLSCLQPDERVKKRRTLVEAIAAKPLARHEELVDELHGANDQVFTTVRQFAEQHDLKVVRERRVPGEVVLTGTARQLRRHMGVDFKRVDGEGRRIVVPVALDNARMPEALANYVTAVMCDEEGPSDGLISAFLFDEVARARGSTHHEPKPASRPDGKPFTVLDLAALYNFPPNLDGSGVKVGFILPEGGLPEDVLGTYFDALSLKRPSIQLTELGLAKNSPAPLEEIREIVLAFGLGLGGPPLHGKEGTERTSAAPVRADRTSDPSKRNLFTMEILLDLAICGSVANGAEMRVYRTLANRVGLRDAVIRAADDGVSILVITWGAAERDGWENWGVPQGQVPGLNHALDYAIAKKGVTVLCASGDGGSTPSRFVHDRLEPTFPASHDLVVTCGGTAINGWTASGFQDEVVWNELVLGRQMASCGGFSRFVEQPPWQRGLAEIAGVAEAAGIAEPGRGVPDIAANAAFASGVWLWLGSANALSFGTSAAAPLLAGLMARIYQGLTSKHGISGIPGLGALLYDPAVRKAMRPILKGNNIRRNGVNRYDAGPGWNACTGLGRPSGIDLQAAIEAFITRP</sequence>
<evidence type="ECO:0000259" key="9">
    <source>
        <dbReference type="PROSITE" id="PS51695"/>
    </source>
</evidence>
<dbReference type="InterPro" id="IPR050819">
    <property type="entry name" value="Tripeptidyl-peptidase_I"/>
</dbReference>
<dbReference type="STRING" id="448385.sce0542"/>
<dbReference type="SUPFAM" id="SSF52743">
    <property type="entry name" value="Subtilisin-like"/>
    <property type="match status" value="1"/>
</dbReference>
<evidence type="ECO:0000256" key="6">
    <source>
        <dbReference type="ARBA" id="ARBA00022837"/>
    </source>
</evidence>